<dbReference type="GO" id="GO:0008081">
    <property type="term" value="F:phosphoric diester hydrolase activity"/>
    <property type="evidence" value="ECO:0007669"/>
    <property type="project" value="UniProtKB-ARBA"/>
</dbReference>
<dbReference type="SMART" id="SM00091">
    <property type="entry name" value="PAS"/>
    <property type="match status" value="1"/>
</dbReference>
<reference evidence="4 5" key="1">
    <citation type="submission" date="2014-03" db="EMBL/GenBank/DDBJ databases">
        <title>Genome of Polynucleobacter strain MWH-MoK4.</title>
        <authorList>
            <person name="Hahn M.W."/>
        </authorList>
    </citation>
    <scope>NUCLEOTIDE SEQUENCE [LARGE SCALE GENOMIC DNA]</scope>
    <source>
        <strain evidence="4 5">MWH-MoK4</strain>
    </source>
</reference>
<proteinExistence type="predicted"/>
<evidence type="ECO:0000313" key="4">
    <source>
        <dbReference type="EMBL" id="AKD26373.1"/>
    </source>
</evidence>
<evidence type="ECO:0000313" key="5">
    <source>
        <dbReference type="Proteomes" id="UP000061135"/>
    </source>
</evidence>
<organism evidence="4 5">
    <name type="scientific">Polynucleobacter duraquae</name>
    <dbReference type="NCBI Taxonomy" id="1835254"/>
    <lineage>
        <taxon>Bacteria</taxon>
        <taxon>Pseudomonadati</taxon>
        <taxon>Pseudomonadota</taxon>
        <taxon>Betaproteobacteria</taxon>
        <taxon>Burkholderiales</taxon>
        <taxon>Burkholderiaceae</taxon>
        <taxon>Polynucleobacter</taxon>
    </lineage>
</organism>
<dbReference type="KEGG" id="pdq:CL55_00020400"/>
<evidence type="ECO:0000259" key="2">
    <source>
        <dbReference type="PROSITE" id="PS51831"/>
    </source>
</evidence>
<dbReference type="Pfam" id="PF13487">
    <property type="entry name" value="HD_5"/>
    <property type="match status" value="1"/>
</dbReference>
<dbReference type="HOGENOM" id="CLU_000445_92_13_4"/>
<protein>
    <submittedName>
        <fullName evidence="4">PAS domain S-box/uncharacterized domain HDIG</fullName>
    </submittedName>
</protein>
<dbReference type="InterPro" id="IPR037522">
    <property type="entry name" value="HD_GYP_dom"/>
</dbReference>
<name>A0A0E3V2G7_9BURK</name>
<keyword evidence="5" id="KW-1185">Reference proteome</keyword>
<evidence type="ECO:0000259" key="3">
    <source>
        <dbReference type="PROSITE" id="PS51832"/>
    </source>
</evidence>
<dbReference type="CDD" id="cd00130">
    <property type="entry name" value="PAS"/>
    <property type="match status" value="1"/>
</dbReference>
<dbReference type="Pfam" id="PF13188">
    <property type="entry name" value="PAS_8"/>
    <property type="match status" value="1"/>
</dbReference>
<dbReference type="STRING" id="1835254.CL55_00020400"/>
<dbReference type="NCBIfam" id="TIGR00229">
    <property type="entry name" value="sensory_box"/>
    <property type="match status" value="1"/>
</dbReference>
<dbReference type="RefSeq" id="WP_052728828.1">
    <property type="nucleotide sequence ID" value="NZ_CP007501.1"/>
</dbReference>
<dbReference type="Gene3D" id="1.10.3210.10">
    <property type="entry name" value="Hypothetical protein af1432"/>
    <property type="match status" value="1"/>
</dbReference>
<dbReference type="AlphaFoldDB" id="A0A0E3V2G7"/>
<dbReference type="CDD" id="cd00077">
    <property type="entry name" value="HDc"/>
    <property type="match status" value="1"/>
</dbReference>
<dbReference type="PROSITE" id="PS50112">
    <property type="entry name" value="PAS"/>
    <property type="match status" value="1"/>
</dbReference>
<dbReference type="InterPro" id="IPR035965">
    <property type="entry name" value="PAS-like_dom_sf"/>
</dbReference>
<dbReference type="EMBL" id="CP007501">
    <property type="protein sequence ID" value="AKD26373.1"/>
    <property type="molecule type" value="Genomic_DNA"/>
</dbReference>
<dbReference type="OrthoDB" id="9774747at2"/>
<gene>
    <name evidence="4" type="ORF">CL55_00020400</name>
</gene>
<dbReference type="PROSITE" id="PS51831">
    <property type="entry name" value="HD"/>
    <property type="match status" value="1"/>
</dbReference>
<accession>A0A0E3V2G7</accession>
<dbReference type="PANTHER" id="PTHR43155">
    <property type="entry name" value="CYCLIC DI-GMP PHOSPHODIESTERASE PA4108-RELATED"/>
    <property type="match status" value="1"/>
</dbReference>
<dbReference type="SUPFAM" id="SSF55785">
    <property type="entry name" value="PYP-like sensor domain (PAS domain)"/>
    <property type="match status" value="1"/>
</dbReference>
<dbReference type="InterPro" id="IPR000014">
    <property type="entry name" value="PAS"/>
</dbReference>
<dbReference type="SMART" id="SM00471">
    <property type="entry name" value="HDc"/>
    <property type="match status" value="1"/>
</dbReference>
<feature type="domain" description="PAS" evidence="1">
    <location>
        <begin position="14"/>
        <end position="62"/>
    </location>
</feature>
<dbReference type="InterPro" id="IPR006674">
    <property type="entry name" value="HD_domain"/>
</dbReference>
<dbReference type="PATRIC" id="fig|576611.7.peg.2069"/>
<evidence type="ECO:0000259" key="1">
    <source>
        <dbReference type="PROSITE" id="PS50112"/>
    </source>
</evidence>
<dbReference type="InterPro" id="IPR003607">
    <property type="entry name" value="HD/PDEase_dom"/>
</dbReference>
<dbReference type="SUPFAM" id="SSF109604">
    <property type="entry name" value="HD-domain/PDEase-like"/>
    <property type="match status" value="1"/>
</dbReference>
<dbReference type="InterPro" id="IPR006675">
    <property type="entry name" value="HDIG_dom"/>
</dbReference>
<feature type="domain" description="HD-GYP" evidence="3">
    <location>
        <begin position="143"/>
        <end position="337"/>
    </location>
</feature>
<dbReference type="Proteomes" id="UP000061135">
    <property type="component" value="Chromosome"/>
</dbReference>
<dbReference type="PROSITE" id="PS51832">
    <property type="entry name" value="HD_GYP"/>
    <property type="match status" value="1"/>
</dbReference>
<dbReference type="Gene3D" id="3.30.450.20">
    <property type="entry name" value="PAS domain"/>
    <property type="match status" value="1"/>
</dbReference>
<sequence>MADELSKEQLAKQSELRYRRLFETAQDGILILDFQTGVIQDANPFITNLLGFTREELIGKELWEIGAMVDKAAALTAFTVLKDKGYIRYEDLPLKRKDEKIVNVEFVSNAYGVNGDRVIQCNIRDISDRKKLEKELLEYQHSVNISMNEMVDTLANVIVARDPYTGGHQKRVANLAVAIAAEMNLPLHTIEGIRMAALVHDIGKITIPAEILTKPIALSNFEVAMLRNHVQAGYDMLKHIHFPWNIAQAVLQHHERLDGSGYPNAIKGDIVCEEARILGVADTVEAMSSDRPYRKGKGIDAALEEIAMGSDKLFDADVVNACLKVFKVDGYTFPPLI</sequence>
<feature type="domain" description="HD" evidence="2">
    <location>
        <begin position="165"/>
        <end position="287"/>
    </location>
</feature>
<dbReference type="NCBIfam" id="TIGR00277">
    <property type="entry name" value="HDIG"/>
    <property type="match status" value="1"/>
</dbReference>
<dbReference type="PANTHER" id="PTHR43155:SF2">
    <property type="entry name" value="CYCLIC DI-GMP PHOSPHODIESTERASE PA4108"/>
    <property type="match status" value="1"/>
</dbReference>